<reference evidence="14 15" key="1">
    <citation type="submission" date="2011-09" db="EMBL/GenBank/DDBJ databases">
        <title>The draft genome of Treponema saccharophilum DSM 2985.</title>
        <authorList>
            <consortium name="US DOE Joint Genome Institute (JGI-PGF)"/>
            <person name="Lucas S."/>
            <person name="Copeland A."/>
            <person name="Lapidus A."/>
            <person name="Glavina del Rio T."/>
            <person name="Dalin E."/>
            <person name="Tice H."/>
            <person name="Bruce D."/>
            <person name="Goodwin L."/>
            <person name="Pitluck S."/>
            <person name="Peters L."/>
            <person name="Kyrpides N."/>
            <person name="Mavromatis K."/>
            <person name="Ivanova N."/>
            <person name="Markowitz V."/>
            <person name="Cheng J.-F."/>
            <person name="Hugenholtz P."/>
            <person name="Woyke T."/>
            <person name="Wu D."/>
            <person name="Gronow S."/>
            <person name="Wellnitz S."/>
            <person name="Brambilla E."/>
            <person name="Klenk H.-P."/>
            <person name="Eisen J.A."/>
        </authorList>
    </citation>
    <scope>NUCLEOTIDE SEQUENCE [LARGE SCALE GENOMIC DNA]</scope>
    <source>
        <strain evidence="14 15">DSM 2985</strain>
    </source>
</reference>
<protein>
    <recommendedName>
        <fullName evidence="3 10">Beta sliding clamp</fullName>
    </recommendedName>
</protein>
<evidence type="ECO:0000256" key="2">
    <source>
        <dbReference type="ARBA" id="ARBA00010752"/>
    </source>
</evidence>
<keyword evidence="15" id="KW-1185">Reference proteome</keyword>
<dbReference type="SUPFAM" id="SSF55979">
    <property type="entry name" value="DNA clamp"/>
    <property type="match status" value="3"/>
</dbReference>
<keyword evidence="4 10" id="KW-0963">Cytoplasm</keyword>
<evidence type="ECO:0000256" key="7">
    <source>
        <dbReference type="ARBA" id="ARBA00022705"/>
    </source>
</evidence>
<evidence type="ECO:0000259" key="11">
    <source>
        <dbReference type="Pfam" id="PF00712"/>
    </source>
</evidence>
<keyword evidence="6 10" id="KW-0548">Nucleotidyltransferase</keyword>
<dbReference type="GO" id="GO:0005737">
    <property type="term" value="C:cytoplasm"/>
    <property type="evidence" value="ECO:0007669"/>
    <property type="project" value="UniProtKB-SubCell"/>
</dbReference>
<dbReference type="Pfam" id="PF02767">
    <property type="entry name" value="DNA_pol3_beta_2"/>
    <property type="match status" value="1"/>
</dbReference>
<feature type="domain" description="DNA polymerase III beta sliding clamp N-terminal" evidence="11">
    <location>
        <begin position="1"/>
        <end position="104"/>
    </location>
</feature>
<dbReference type="PANTHER" id="PTHR30478">
    <property type="entry name" value="DNA POLYMERASE III SUBUNIT BETA"/>
    <property type="match status" value="1"/>
</dbReference>
<evidence type="ECO:0000256" key="5">
    <source>
        <dbReference type="ARBA" id="ARBA00022679"/>
    </source>
</evidence>
<dbReference type="Pfam" id="PF00712">
    <property type="entry name" value="DNA_pol3_beta"/>
    <property type="match status" value="1"/>
</dbReference>
<dbReference type="InterPro" id="IPR022635">
    <property type="entry name" value="DNA_polIII_beta_C"/>
</dbReference>
<dbReference type="EMBL" id="AGRW01000055">
    <property type="protein sequence ID" value="EIC00366.1"/>
    <property type="molecule type" value="Genomic_DNA"/>
</dbReference>
<accession>H7EPG5</accession>
<dbReference type="PIRSF" id="PIRSF000804">
    <property type="entry name" value="DNA_pol_III_b"/>
    <property type="match status" value="1"/>
</dbReference>
<dbReference type="NCBIfam" id="TIGR00663">
    <property type="entry name" value="dnan"/>
    <property type="match status" value="1"/>
</dbReference>
<evidence type="ECO:0000256" key="6">
    <source>
        <dbReference type="ARBA" id="ARBA00022695"/>
    </source>
</evidence>
<dbReference type="Gene3D" id="3.10.150.10">
    <property type="entry name" value="DNA Polymerase III, subunit A, domain 2"/>
    <property type="match status" value="1"/>
</dbReference>
<dbReference type="GO" id="GO:0003887">
    <property type="term" value="F:DNA-directed DNA polymerase activity"/>
    <property type="evidence" value="ECO:0007669"/>
    <property type="project" value="UniProtKB-UniRule"/>
</dbReference>
<keyword evidence="8 10" id="KW-0239">DNA-directed DNA polymerase</keyword>
<dbReference type="Proteomes" id="UP000003571">
    <property type="component" value="Unassembled WGS sequence"/>
</dbReference>
<evidence type="ECO:0000259" key="13">
    <source>
        <dbReference type="Pfam" id="PF02768"/>
    </source>
</evidence>
<dbReference type="GO" id="GO:0008408">
    <property type="term" value="F:3'-5' exonuclease activity"/>
    <property type="evidence" value="ECO:0007669"/>
    <property type="project" value="InterPro"/>
</dbReference>
<dbReference type="GO" id="GO:0009360">
    <property type="term" value="C:DNA polymerase III complex"/>
    <property type="evidence" value="ECO:0007669"/>
    <property type="project" value="InterPro"/>
</dbReference>
<dbReference type="InterPro" id="IPR022637">
    <property type="entry name" value="DNA_polIII_beta_cen"/>
</dbReference>
<evidence type="ECO:0000256" key="9">
    <source>
        <dbReference type="ARBA" id="ARBA00023125"/>
    </source>
</evidence>
<dbReference type="InterPro" id="IPR022634">
    <property type="entry name" value="DNA_polIII_beta_N"/>
</dbReference>
<keyword evidence="7 10" id="KW-0235">DNA replication</keyword>
<evidence type="ECO:0000256" key="1">
    <source>
        <dbReference type="ARBA" id="ARBA00004496"/>
    </source>
</evidence>
<evidence type="ECO:0000256" key="10">
    <source>
        <dbReference type="PIRNR" id="PIRNR000804"/>
    </source>
</evidence>
<dbReference type="GO" id="GO:0003677">
    <property type="term" value="F:DNA binding"/>
    <property type="evidence" value="ECO:0007669"/>
    <property type="project" value="UniProtKB-UniRule"/>
</dbReference>
<sequence>MKFSFNRNAMINEIAIAQETISEKNSAVIYSYVSLTAEGNSLTIRATDTKMKFIARLPVQAETEGTAIVLCSKLMGILSQLPEGEIEFEVVDKDGEKEAVIKHSTKKIRFRLRCRPESVEAVDFSGLDFISIPASALKEMIVLTTYAVSNDKNKFIMNGVLLEKDGDRLNLVATDSRRLAFASRAILSEVDEFRSIIVHPKILSIFAKYASDEGNVEIAVTENDIVLRFSNYTISASLIEGLFPNYRRVIPEAQPKSFKVDREEFMSALKRISVMSDKIRVFLDITPGVLSIHASSEDGDAREEIPCEFAGEPMSIAMNQKYLDDALRPIESDVVLFAFSEPLRPVTLSPEPKGDDFCILTPMQL</sequence>
<gene>
    <name evidence="14" type="ORF">TresaDRAFT_0460</name>
</gene>
<dbReference type="RefSeq" id="WP_002706520.1">
    <property type="nucleotide sequence ID" value="NZ_AGRW01000055.1"/>
</dbReference>
<dbReference type="eggNOG" id="COG0592">
    <property type="taxonomic scope" value="Bacteria"/>
</dbReference>
<dbReference type="Pfam" id="PF02768">
    <property type="entry name" value="DNA_pol3_beta_3"/>
    <property type="match status" value="1"/>
</dbReference>
<dbReference type="SMART" id="SM00480">
    <property type="entry name" value="POL3Bc"/>
    <property type="match status" value="1"/>
</dbReference>
<evidence type="ECO:0000313" key="15">
    <source>
        <dbReference type="Proteomes" id="UP000003571"/>
    </source>
</evidence>
<dbReference type="Gene3D" id="3.70.10.10">
    <property type="match status" value="1"/>
</dbReference>
<comment type="subunit">
    <text evidence="10">Forms a ring-shaped head-to-tail homodimer around DNA.</text>
</comment>
<evidence type="ECO:0000256" key="8">
    <source>
        <dbReference type="ARBA" id="ARBA00022932"/>
    </source>
</evidence>
<evidence type="ECO:0000259" key="12">
    <source>
        <dbReference type="Pfam" id="PF02767"/>
    </source>
</evidence>
<comment type="similarity">
    <text evidence="2 10">Belongs to the beta sliding clamp family.</text>
</comment>
<dbReference type="PANTHER" id="PTHR30478:SF0">
    <property type="entry name" value="BETA SLIDING CLAMP"/>
    <property type="match status" value="1"/>
</dbReference>
<evidence type="ECO:0000256" key="3">
    <source>
        <dbReference type="ARBA" id="ARBA00021035"/>
    </source>
</evidence>
<proteinExistence type="inferred from homology"/>
<dbReference type="AlphaFoldDB" id="H7EPG5"/>
<dbReference type="InterPro" id="IPR046938">
    <property type="entry name" value="DNA_clamp_sf"/>
</dbReference>
<comment type="caution">
    <text evidence="14">The sequence shown here is derived from an EMBL/GenBank/DDBJ whole genome shotgun (WGS) entry which is preliminary data.</text>
</comment>
<comment type="subcellular location">
    <subcellularLocation>
        <location evidence="1 10">Cytoplasm</location>
    </subcellularLocation>
</comment>
<dbReference type="PATRIC" id="fig|907348.3.peg.2866"/>
<feature type="domain" description="DNA polymerase III beta sliding clamp C-terminal" evidence="13">
    <location>
        <begin position="247"/>
        <end position="352"/>
    </location>
</feature>
<keyword evidence="5 10" id="KW-0808">Transferase</keyword>
<feature type="domain" description="DNA polymerase III beta sliding clamp central" evidence="12">
    <location>
        <begin position="132"/>
        <end position="245"/>
    </location>
</feature>
<dbReference type="CDD" id="cd00140">
    <property type="entry name" value="beta_clamp"/>
    <property type="match status" value="1"/>
</dbReference>
<keyword evidence="9" id="KW-0238">DNA-binding</keyword>
<evidence type="ECO:0000256" key="4">
    <source>
        <dbReference type="ARBA" id="ARBA00022490"/>
    </source>
</evidence>
<organism evidence="14 15">
    <name type="scientific">Treponema saccharophilum DSM 2985</name>
    <dbReference type="NCBI Taxonomy" id="907348"/>
    <lineage>
        <taxon>Bacteria</taxon>
        <taxon>Pseudomonadati</taxon>
        <taxon>Spirochaetota</taxon>
        <taxon>Spirochaetia</taxon>
        <taxon>Spirochaetales</taxon>
        <taxon>Treponemataceae</taxon>
        <taxon>Treponema</taxon>
    </lineage>
</organism>
<dbReference type="OrthoDB" id="8421503at2"/>
<evidence type="ECO:0000313" key="14">
    <source>
        <dbReference type="EMBL" id="EIC00366.1"/>
    </source>
</evidence>
<comment type="function">
    <text evidence="10">Confers DNA tethering and processivity to DNA polymerases and other proteins. Acts as a clamp, forming a ring around DNA (a reaction catalyzed by the clamp-loading complex) which diffuses in an ATP-independent manner freely and bidirectionally along dsDNA. Initially characterized for its ability to contact the catalytic subunit of DNA polymerase III (Pol III), a complex, multichain enzyme responsible for most of the replicative synthesis in bacteria; Pol III exhibits 3'-5' exonuclease proofreading activity. The beta chain is required for initiation of replication as well as for processivity of DNA replication.</text>
</comment>
<dbReference type="STRING" id="907348.TresaDRAFT_0460"/>
<dbReference type="InterPro" id="IPR001001">
    <property type="entry name" value="DNA_polIII_beta"/>
</dbReference>
<dbReference type="GO" id="GO:0006271">
    <property type="term" value="P:DNA strand elongation involved in DNA replication"/>
    <property type="evidence" value="ECO:0007669"/>
    <property type="project" value="TreeGrafter"/>
</dbReference>
<name>H7EPG5_9SPIR</name>